<evidence type="ECO:0000313" key="4">
    <source>
        <dbReference type="Proteomes" id="UP000253872"/>
    </source>
</evidence>
<comment type="subcellular location">
    <subcellularLocation>
        <location evidence="1">Cell inner membrane</location>
        <topology evidence="1">Multi-pass membrane protein</topology>
    </subcellularLocation>
</comment>
<organism evidence="2 4">
    <name type="scientific">Haemophilus sputorum</name>
    <dbReference type="NCBI Taxonomy" id="1078480"/>
    <lineage>
        <taxon>Bacteria</taxon>
        <taxon>Pseudomonadati</taxon>
        <taxon>Pseudomonadota</taxon>
        <taxon>Gammaproteobacteria</taxon>
        <taxon>Pasteurellales</taxon>
        <taxon>Pasteurellaceae</taxon>
        <taxon>Haemophilus</taxon>
    </lineage>
</organism>
<feature type="transmembrane region" description="Helical" evidence="1">
    <location>
        <begin position="192"/>
        <end position="215"/>
    </location>
</feature>
<keyword evidence="1" id="KW-0812">Transmembrane</keyword>
<evidence type="ECO:0000313" key="5">
    <source>
        <dbReference type="Proteomes" id="UP000253950"/>
    </source>
</evidence>
<keyword evidence="1" id="KW-1133">Transmembrane helix</keyword>
<protein>
    <recommendedName>
        <fullName evidence="1">Probable queuosine precursor transporter</fullName>
        <shortName evidence="1">Q precursor transporter</shortName>
    </recommendedName>
</protein>
<evidence type="ECO:0000313" key="2">
    <source>
        <dbReference type="EMBL" id="RDE71397.1"/>
    </source>
</evidence>
<dbReference type="EMBL" id="QEQG01000006">
    <property type="protein sequence ID" value="RDF10953.1"/>
    <property type="molecule type" value="Genomic_DNA"/>
</dbReference>
<comment type="caution">
    <text evidence="2">The sequence shown here is derived from an EMBL/GenBank/DDBJ whole genome shotgun (WGS) entry which is preliminary data.</text>
</comment>
<feature type="transmembrane region" description="Helical" evidence="1">
    <location>
        <begin position="80"/>
        <end position="100"/>
    </location>
</feature>
<dbReference type="Proteomes" id="UP000253950">
    <property type="component" value="Unassembled WGS sequence"/>
</dbReference>
<dbReference type="HAMAP" id="MF_02088">
    <property type="entry name" value="Q_prec_transport"/>
    <property type="match status" value="1"/>
</dbReference>
<feature type="transmembrane region" description="Helical" evidence="1">
    <location>
        <begin position="149"/>
        <end position="172"/>
    </location>
</feature>
<name>A0A369YJY6_9PAST</name>
<evidence type="ECO:0000256" key="1">
    <source>
        <dbReference type="HAMAP-Rule" id="MF_02088"/>
    </source>
</evidence>
<dbReference type="NCBIfam" id="NF008406">
    <property type="entry name" value="PRK11212.1"/>
    <property type="match status" value="1"/>
</dbReference>
<dbReference type="InterPro" id="IPR003744">
    <property type="entry name" value="YhhQ"/>
</dbReference>
<dbReference type="NCBIfam" id="TIGR00697">
    <property type="entry name" value="queuosine precursor transporter"/>
    <property type="match status" value="1"/>
</dbReference>
<comment type="function">
    <text evidence="1">Involved in the import of queuosine (Q) precursors, required for Q precursor salvage.</text>
</comment>
<keyword evidence="1" id="KW-1003">Cell membrane</keyword>
<feature type="transmembrane region" description="Helical" evidence="1">
    <location>
        <begin position="53"/>
        <end position="73"/>
    </location>
</feature>
<keyword evidence="1" id="KW-0472">Membrane</keyword>
<dbReference type="GO" id="GO:0005886">
    <property type="term" value="C:plasma membrane"/>
    <property type="evidence" value="ECO:0007669"/>
    <property type="project" value="UniProtKB-SubCell"/>
</dbReference>
<dbReference type="PANTHER" id="PTHR34300">
    <property type="entry name" value="QUEUOSINE PRECURSOR TRANSPORTER-RELATED"/>
    <property type="match status" value="1"/>
</dbReference>
<sequence length="225" mass="25788">MQLSIDFSDANKRRALVLLSFFHIFIITLSNYLVQIAFEVNIPGTEWTIPTTWGTFTFPFIFLATDLTVRVFGASLARKIIFAVMLPALLISYVISVLFFETQFQGFATLAQFNTFVFRIALASFSGYVVGQLLDVFVFNRLRQGKTWWLAPTCSTIFGTLIDTFVFFAVAFYQSSDPYMAEHWFTIGSVDYAFKLFVSLLLFLPLYGVILNLIMRKLRLNETSR</sequence>
<comment type="similarity">
    <text evidence="1">Belongs to the vitamin uptake transporter (VUT/ECF) (TC 2.A.88) family. Q precursor transporter subfamily.</text>
</comment>
<gene>
    <name evidence="3" type="ORF">DPV84_06345</name>
    <name evidence="2" type="ORF">DPV93_07195</name>
</gene>
<dbReference type="AlphaFoldDB" id="A0A369YJY6"/>
<proteinExistence type="inferred from homology"/>
<dbReference type="PANTHER" id="PTHR34300:SF1">
    <property type="entry name" value="QUEUOSINE PRECURSOR TRANSPORTER"/>
    <property type="match status" value="1"/>
</dbReference>
<accession>A0A369YJY6</accession>
<dbReference type="EMBL" id="QEPN01000005">
    <property type="protein sequence ID" value="RDE71397.1"/>
    <property type="molecule type" value="Genomic_DNA"/>
</dbReference>
<dbReference type="RefSeq" id="WP_111389772.1">
    <property type="nucleotide sequence ID" value="NZ_JANFLW010000008.1"/>
</dbReference>
<feature type="transmembrane region" description="Helical" evidence="1">
    <location>
        <begin position="15"/>
        <end position="33"/>
    </location>
</feature>
<evidence type="ECO:0000313" key="3">
    <source>
        <dbReference type="EMBL" id="RDF10953.1"/>
    </source>
</evidence>
<keyword evidence="5" id="KW-1185">Reference proteome</keyword>
<dbReference type="GO" id="GO:0022857">
    <property type="term" value="F:transmembrane transporter activity"/>
    <property type="evidence" value="ECO:0007669"/>
    <property type="project" value="UniProtKB-UniRule"/>
</dbReference>
<feature type="transmembrane region" description="Helical" evidence="1">
    <location>
        <begin position="116"/>
        <end position="137"/>
    </location>
</feature>
<keyword evidence="1" id="KW-0997">Cell inner membrane</keyword>
<dbReference type="STRING" id="1035839.GCA_000238795_00884"/>
<reference evidence="4 5" key="1">
    <citation type="submission" date="2018-05" db="EMBL/GenBank/DDBJ databases">
        <title>Draft Genome Sequences for a Diverse set of 7 Haemophilus Species.</title>
        <authorList>
            <person name="Nichols M."/>
            <person name="Topaz N."/>
            <person name="Wang X."/>
            <person name="Wang X."/>
            <person name="Boxrud D."/>
        </authorList>
    </citation>
    <scope>NUCLEOTIDE SEQUENCE [LARGE SCALE GENOMIC DNA]</scope>
    <source>
        <strain evidence="2 4">C2002001239</strain>
        <strain evidence="3 5">C2015005473</strain>
    </source>
</reference>
<dbReference type="Pfam" id="PF02592">
    <property type="entry name" value="Vut_1"/>
    <property type="match status" value="1"/>
</dbReference>
<dbReference type="Proteomes" id="UP000253872">
    <property type="component" value="Unassembled WGS sequence"/>
</dbReference>
<keyword evidence="1" id="KW-0813">Transport</keyword>